<dbReference type="Proteomes" id="UP000002318">
    <property type="component" value="Chromosome"/>
</dbReference>
<sequence>MAEEKSAQEIIQTFEQLKQERSTWEDEYQEITEQIFPRRSVWTDNKGRASRSGGLIYDGTPISALNLLANGLVGYLVSPATRWFKLRPTQDELLQIRGARQWLEIVENLIYDEFNRSNFYEEIVEYFRDGGSIGIATIYVQEDIGRRMANYSCRHPKEIYIAEDRFGYIDTVFRRFFPTAKELEEEFGREALSDGVQNLCERSPYERVEIIHAVYPRKKRNPRKKGNRDMKFASAYVEGGSNHKIRERGYERLPYVVWRWSTNSDEVYGRGPGYDALVDVKRLNRLSRDMLKQSQMAVDPPLAVPEKMRGKVNWVPRGLNYYQNPNEVPVALNPGMQFQVGLDREQHMQQIIEKHFMTDFFLMLEQAPKEMTATEVMERQSEKAAVLGTVIGRISSEFLDPIIDITFDIAMKGKRLPPPPPEFAEAMYKTNGGIEIDYLGPLAQAQKKFHVTQGAQQSLNAVAPIMQINPQVADLINWDQLTMEILHAYGMPQKAIVDLRDVQKIRQQRAVQQAAAMQQQQAQQLIDKYPMDKQAPPDSPMEEIGNQLRDALKGGNGGAA</sequence>
<keyword evidence="2" id="KW-1188">Viral release from host cell</keyword>
<organism evidence="6 7">
    <name type="scientific">Sediminispirochaeta smaragdinae (strain DSM 11293 / JCM 15392 / SEBR 4228)</name>
    <name type="common">Spirochaeta smaragdinae</name>
    <dbReference type="NCBI Taxonomy" id="573413"/>
    <lineage>
        <taxon>Bacteria</taxon>
        <taxon>Pseudomonadati</taxon>
        <taxon>Spirochaetota</taxon>
        <taxon>Spirochaetia</taxon>
        <taxon>Spirochaetales</taxon>
        <taxon>Spirochaetaceae</taxon>
        <taxon>Sediminispirochaeta</taxon>
    </lineage>
</organism>
<dbReference type="OrthoDB" id="1666403at2"/>
<evidence type="ECO:0000313" key="6">
    <source>
        <dbReference type="EMBL" id="ADK81906.1"/>
    </source>
</evidence>
<evidence type="ECO:0000256" key="2">
    <source>
        <dbReference type="ARBA" id="ARBA00022612"/>
    </source>
</evidence>
<dbReference type="HOGENOM" id="CLU_035407_0_0_12"/>
<dbReference type="RefSeq" id="WP_013255366.1">
    <property type="nucleotide sequence ID" value="NC_014364.1"/>
</dbReference>
<proteinExistence type="predicted"/>
<dbReference type="AlphaFoldDB" id="E1R221"/>
<evidence type="ECO:0000256" key="3">
    <source>
        <dbReference type="ARBA" id="ARBA00023219"/>
    </source>
</evidence>
<dbReference type="STRING" id="573413.Spirs_2803"/>
<name>E1R221_SEDSS</name>
<feature type="region of interest" description="Disordered" evidence="5">
    <location>
        <begin position="530"/>
        <end position="560"/>
    </location>
</feature>
<evidence type="ECO:0000313" key="7">
    <source>
        <dbReference type="Proteomes" id="UP000002318"/>
    </source>
</evidence>
<comment type="subcellular location">
    <subcellularLocation>
        <location evidence="1">Virion</location>
    </subcellularLocation>
</comment>
<accession>E1R221</accession>
<dbReference type="KEGG" id="ssm:Spirs_2803"/>
<keyword evidence="4" id="KW-0175">Coiled coil</keyword>
<evidence type="ECO:0000256" key="1">
    <source>
        <dbReference type="ARBA" id="ARBA00004328"/>
    </source>
</evidence>
<dbReference type="eggNOG" id="ENOG502Z7XJ">
    <property type="taxonomic scope" value="Bacteria"/>
</dbReference>
<keyword evidence="3" id="KW-0231">Viral genome packaging</keyword>
<protein>
    <submittedName>
        <fullName evidence="6">Head-to-tail joining protein, putative</fullName>
    </submittedName>
</protein>
<feature type="coiled-coil region" evidence="4">
    <location>
        <begin position="7"/>
        <end position="34"/>
    </location>
</feature>
<evidence type="ECO:0000256" key="4">
    <source>
        <dbReference type="SAM" id="Coils"/>
    </source>
</evidence>
<reference evidence="6 7" key="1">
    <citation type="journal article" date="2010" name="Stand. Genomic Sci.">
        <title>Complete genome sequence of Spirochaeta smaragdinae type strain (SEBR 4228).</title>
        <authorList>
            <person name="Mavromatis K."/>
            <person name="Yasawong M."/>
            <person name="Chertkov O."/>
            <person name="Lapidus A."/>
            <person name="Lucas S."/>
            <person name="Nolan M."/>
            <person name="Del Rio T.G."/>
            <person name="Tice H."/>
            <person name="Cheng J.F."/>
            <person name="Pitluck S."/>
            <person name="Liolios K."/>
            <person name="Ivanova N."/>
            <person name="Tapia R."/>
            <person name="Han C."/>
            <person name="Bruce D."/>
            <person name="Goodwin L."/>
            <person name="Pati A."/>
            <person name="Chen A."/>
            <person name="Palaniappan K."/>
            <person name="Land M."/>
            <person name="Hauser L."/>
            <person name="Chang Y.J."/>
            <person name="Jeffries C.D."/>
            <person name="Detter J.C."/>
            <person name="Rohde M."/>
            <person name="Brambilla E."/>
            <person name="Spring S."/>
            <person name="Goker M."/>
            <person name="Sikorski J."/>
            <person name="Woyke T."/>
            <person name="Bristow J."/>
            <person name="Eisen J.A."/>
            <person name="Markowitz V."/>
            <person name="Hugenholtz P."/>
            <person name="Klenk H.P."/>
            <person name="Kyrpides N.C."/>
        </authorList>
    </citation>
    <scope>NUCLEOTIDE SEQUENCE [LARGE SCALE GENOMIC DNA]</scope>
    <source>
        <strain evidence="7">DSM 11293 / JCM 15392 / SEBR 4228</strain>
    </source>
</reference>
<dbReference type="InterPro" id="IPR020991">
    <property type="entry name" value="Connector_podovirus"/>
</dbReference>
<gene>
    <name evidence="6" type="ordered locus">Spirs_2803</name>
</gene>
<keyword evidence="7" id="KW-1185">Reference proteome</keyword>
<dbReference type="EMBL" id="CP002116">
    <property type="protein sequence ID" value="ADK81906.1"/>
    <property type="molecule type" value="Genomic_DNA"/>
</dbReference>
<dbReference type="Pfam" id="PF12236">
    <property type="entry name" value="Head-tail_con"/>
    <property type="match status" value="1"/>
</dbReference>
<evidence type="ECO:0000256" key="5">
    <source>
        <dbReference type="SAM" id="MobiDB-lite"/>
    </source>
</evidence>